<dbReference type="Proteomes" id="UP000233551">
    <property type="component" value="Unassembled WGS sequence"/>
</dbReference>
<proteinExistence type="predicted"/>
<dbReference type="EMBL" id="PGOL01001557">
    <property type="protein sequence ID" value="PKI56922.1"/>
    <property type="molecule type" value="Genomic_DNA"/>
</dbReference>
<accession>A0A2I0JKX5</accession>
<evidence type="ECO:0000313" key="1">
    <source>
        <dbReference type="EMBL" id="PKI56922.1"/>
    </source>
</evidence>
<sequence>MEMQGAKVVWDKVFLPKDEGGLGVKDFYTWNLSCNMKLIWLLFQKAGSLWIAWLNNYMSTFFWFNNWTDRSPLFVEGSLYDIPCDAKLADALNNFVLTNIREIWRSFRVRIFRGKGFGKPYIVLLKLVNWKSKDSSRDCQGLPEEASFCLRCVRALSEGFFNETLVDLTKINA</sequence>
<evidence type="ECO:0008006" key="3">
    <source>
        <dbReference type="Google" id="ProtNLM"/>
    </source>
</evidence>
<gene>
    <name evidence="1" type="ORF">CRG98_022695</name>
</gene>
<name>A0A2I0JKX5_PUNGR</name>
<reference evidence="1 2" key="1">
    <citation type="submission" date="2017-11" db="EMBL/GenBank/DDBJ databases">
        <title>De-novo sequencing of pomegranate (Punica granatum L.) genome.</title>
        <authorList>
            <person name="Akparov Z."/>
            <person name="Amiraslanov A."/>
            <person name="Hajiyeva S."/>
            <person name="Abbasov M."/>
            <person name="Kaur K."/>
            <person name="Hamwieh A."/>
            <person name="Solovyev V."/>
            <person name="Salamov A."/>
            <person name="Braich B."/>
            <person name="Kosarev P."/>
            <person name="Mahmoud A."/>
            <person name="Hajiyev E."/>
            <person name="Babayeva S."/>
            <person name="Izzatullayeva V."/>
            <person name="Mammadov A."/>
            <person name="Mammadov A."/>
            <person name="Sharifova S."/>
            <person name="Ojaghi J."/>
            <person name="Eynullazada K."/>
            <person name="Bayramov B."/>
            <person name="Abdulazimova A."/>
            <person name="Shahmuradov I."/>
        </authorList>
    </citation>
    <scope>NUCLEOTIDE SEQUENCE [LARGE SCALE GENOMIC DNA]</scope>
    <source>
        <strain evidence="2">cv. AG2017</strain>
        <tissue evidence="1">Leaf</tissue>
    </source>
</reference>
<comment type="caution">
    <text evidence="1">The sequence shown here is derived from an EMBL/GenBank/DDBJ whole genome shotgun (WGS) entry which is preliminary data.</text>
</comment>
<organism evidence="1 2">
    <name type="scientific">Punica granatum</name>
    <name type="common">Pomegranate</name>
    <dbReference type="NCBI Taxonomy" id="22663"/>
    <lineage>
        <taxon>Eukaryota</taxon>
        <taxon>Viridiplantae</taxon>
        <taxon>Streptophyta</taxon>
        <taxon>Embryophyta</taxon>
        <taxon>Tracheophyta</taxon>
        <taxon>Spermatophyta</taxon>
        <taxon>Magnoliopsida</taxon>
        <taxon>eudicotyledons</taxon>
        <taxon>Gunneridae</taxon>
        <taxon>Pentapetalae</taxon>
        <taxon>rosids</taxon>
        <taxon>malvids</taxon>
        <taxon>Myrtales</taxon>
        <taxon>Lythraceae</taxon>
        <taxon>Punica</taxon>
    </lineage>
</organism>
<evidence type="ECO:0000313" key="2">
    <source>
        <dbReference type="Proteomes" id="UP000233551"/>
    </source>
</evidence>
<dbReference type="AlphaFoldDB" id="A0A2I0JKX5"/>
<keyword evidence="2" id="KW-1185">Reference proteome</keyword>
<dbReference type="STRING" id="22663.A0A2I0JKX5"/>
<protein>
    <recommendedName>
        <fullName evidence="3">Reverse transcriptase zinc-binding domain-containing protein</fullName>
    </recommendedName>
</protein>